<dbReference type="Pfam" id="PF00656">
    <property type="entry name" value="Peptidase_C14"/>
    <property type="match status" value="1"/>
</dbReference>
<sequence>MAGKRALIIANQHYDDARLSELPSAAADAEQLSAVLSDKAIGGFDVDALVDGGWAETGRRIEAFFRTAKHDDLLLLHLSCHGQKDMRGRLFFAVRDTNLDFPASSGIPSGFINDLIEDCRSKRIVLMLDCCYSGAFAKNMRHRAGPVEMDVTEPFSGRGRVVITSSTSLQFSYEGELRSRRTAEPAVFTATVIKGLRDGAADLNEDGHVSVRELYEYVHDEVTRFHPSQTPTMTVNSAEGTIIIARNPRTVRGPTTGVPAQIWRAITHGEVWERQGALHEVAQMLGSLYPERRDDARKALLTLAGDIDRGVASRAQAVWRDRGFGDLPANAGASASSVRRTVRSFGIDLGTTNSSIAYYDGTEVRLIPNAEGSVITPSVVAFSPSGEPLVGAAAKRQAVTNTDLTVHEVKLKLGTDWVLKRGDLTYSAQEIAALLFRKLRQDAETYLGQEVTAAVLTVPAYFTHAQRHALVEAARLAGIQATRTLNEPTAASLVYEAHRSSEVLTILVFDLGGGTFDISLLEIGDGVCEVKATAGDNHLGGRDGTTASSITW</sequence>
<keyword evidence="3 6" id="KW-0067">ATP-binding</keyword>
<gene>
    <name evidence="8" type="ORF">GCM10010411_72490</name>
</gene>
<evidence type="ECO:0000313" key="8">
    <source>
        <dbReference type="EMBL" id="GAA2625341.1"/>
    </source>
</evidence>
<evidence type="ECO:0000256" key="6">
    <source>
        <dbReference type="RuleBase" id="RU003322"/>
    </source>
</evidence>
<dbReference type="InterPro" id="IPR029030">
    <property type="entry name" value="Caspase-like_dom_sf"/>
</dbReference>
<evidence type="ECO:0000313" key="9">
    <source>
        <dbReference type="Proteomes" id="UP001501509"/>
    </source>
</evidence>
<organism evidence="8 9">
    <name type="scientific">Actinomadura fulvescens</name>
    <dbReference type="NCBI Taxonomy" id="46160"/>
    <lineage>
        <taxon>Bacteria</taxon>
        <taxon>Bacillati</taxon>
        <taxon>Actinomycetota</taxon>
        <taxon>Actinomycetes</taxon>
        <taxon>Streptosporangiales</taxon>
        <taxon>Thermomonosporaceae</taxon>
        <taxon>Actinomadura</taxon>
    </lineage>
</organism>
<keyword evidence="5" id="KW-0143">Chaperone</keyword>
<dbReference type="NCBIfam" id="NF047832">
    <property type="entry name" value="caspase_w_EACC1"/>
    <property type="match status" value="1"/>
</dbReference>
<dbReference type="PRINTS" id="PR00301">
    <property type="entry name" value="HEATSHOCK70"/>
</dbReference>
<proteinExistence type="inferred from homology"/>
<accession>A0ABN3QFT7</accession>
<dbReference type="SUPFAM" id="SSF53067">
    <property type="entry name" value="Actin-like ATPase domain"/>
    <property type="match status" value="2"/>
</dbReference>
<dbReference type="InterPro" id="IPR018181">
    <property type="entry name" value="Heat_shock_70_CS"/>
</dbReference>
<dbReference type="InterPro" id="IPR018247">
    <property type="entry name" value="EF_Hand_1_Ca_BS"/>
</dbReference>
<protein>
    <recommendedName>
        <fullName evidence="7">Peptidase C14 caspase domain-containing protein</fullName>
    </recommendedName>
</protein>
<dbReference type="Gene3D" id="3.40.50.1460">
    <property type="match status" value="1"/>
</dbReference>
<reference evidence="8 9" key="1">
    <citation type="journal article" date="2019" name="Int. J. Syst. Evol. Microbiol.">
        <title>The Global Catalogue of Microorganisms (GCM) 10K type strain sequencing project: providing services to taxonomists for standard genome sequencing and annotation.</title>
        <authorList>
            <consortium name="The Broad Institute Genomics Platform"/>
            <consortium name="The Broad Institute Genome Sequencing Center for Infectious Disease"/>
            <person name="Wu L."/>
            <person name="Ma J."/>
        </authorList>
    </citation>
    <scope>NUCLEOTIDE SEQUENCE [LARGE SCALE GENOMIC DNA]</scope>
    <source>
        <strain evidence="8 9">JCM 6833</strain>
    </source>
</reference>
<keyword evidence="9" id="KW-1185">Reference proteome</keyword>
<dbReference type="EMBL" id="BAAATD010000012">
    <property type="protein sequence ID" value="GAA2625341.1"/>
    <property type="molecule type" value="Genomic_DNA"/>
</dbReference>
<evidence type="ECO:0000256" key="5">
    <source>
        <dbReference type="ARBA" id="ARBA00023186"/>
    </source>
</evidence>
<dbReference type="PANTHER" id="PTHR19375">
    <property type="entry name" value="HEAT SHOCK PROTEIN 70KDA"/>
    <property type="match status" value="1"/>
</dbReference>
<dbReference type="PROSITE" id="PS00018">
    <property type="entry name" value="EF_HAND_1"/>
    <property type="match status" value="1"/>
</dbReference>
<dbReference type="Proteomes" id="UP001501509">
    <property type="component" value="Unassembled WGS sequence"/>
</dbReference>
<dbReference type="InterPro" id="IPR013126">
    <property type="entry name" value="Hsp_70_fam"/>
</dbReference>
<name>A0ABN3QFT7_9ACTN</name>
<evidence type="ECO:0000256" key="4">
    <source>
        <dbReference type="ARBA" id="ARBA00023016"/>
    </source>
</evidence>
<dbReference type="InterPro" id="IPR043129">
    <property type="entry name" value="ATPase_NBD"/>
</dbReference>
<comment type="similarity">
    <text evidence="1 6">Belongs to the heat shock protein 70 family.</text>
</comment>
<comment type="caution">
    <text evidence="8">The sequence shown here is derived from an EMBL/GenBank/DDBJ whole genome shotgun (WGS) entry which is preliminary data.</text>
</comment>
<feature type="domain" description="Peptidase C14 caspase" evidence="7">
    <location>
        <begin position="4"/>
        <end position="236"/>
    </location>
</feature>
<evidence type="ECO:0000256" key="2">
    <source>
        <dbReference type="ARBA" id="ARBA00022741"/>
    </source>
</evidence>
<dbReference type="PROSITE" id="PS00329">
    <property type="entry name" value="HSP70_2"/>
    <property type="match status" value="1"/>
</dbReference>
<dbReference type="Pfam" id="PF00012">
    <property type="entry name" value="HSP70"/>
    <property type="match status" value="1"/>
</dbReference>
<dbReference type="PROSITE" id="PS00297">
    <property type="entry name" value="HSP70_1"/>
    <property type="match status" value="1"/>
</dbReference>
<dbReference type="SUPFAM" id="SSF52129">
    <property type="entry name" value="Caspase-like"/>
    <property type="match status" value="1"/>
</dbReference>
<dbReference type="Gene3D" id="3.30.420.40">
    <property type="match status" value="2"/>
</dbReference>
<evidence type="ECO:0000259" key="7">
    <source>
        <dbReference type="Pfam" id="PF00656"/>
    </source>
</evidence>
<evidence type="ECO:0000256" key="1">
    <source>
        <dbReference type="ARBA" id="ARBA00007381"/>
    </source>
</evidence>
<keyword evidence="2 6" id="KW-0547">Nucleotide-binding</keyword>
<dbReference type="InterPro" id="IPR011600">
    <property type="entry name" value="Pept_C14_caspase"/>
</dbReference>
<keyword evidence="4" id="KW-0346">Stress response</keyword>
<evidence type="ECO:0000256" key="3">
    <source>
        <dbReference type="ARBA" id="ARBA00022840"/>
    </source>
</evidence>